<dbReference type="GO" id="GO:0016020">
    <property type="term" value="C:membrane"/>
    <property type="evidence" value="ECO:0007669"/>
    <property type="project" value="GOC"/>
</dbReference>
<keyword evidence="2" id="KW-0378">Hydrolase</keyword>
<evidence type="ECO:0000256" key="2">
    <source>
        <dbReference type="ARBA" id="ARBA00022801"/>
    </source>
</evidence>
<comment type="caution">
    <text evidence="3">The sequence shown here is derived from an EMBL/GenBank/DDBJ whole genome shotgun (WGS) entry which is preliminary data.</text>
</comment>
<accession>A0A9D0ZJX9</accession>
<dbReference type="PANTHER" id="PTHR31302:SF31">
    <property type="entry name" value="PHOSPHODIESTERASE YAEI"/>
    <property type="match status" value="1"/>
</dbReference>
<evidence type="ECO:0000313" key="3">
    <source>
        <dbReference type="EMBL" id="HIQ81927.1"/>
    </source>
</evidence>
<gene>
    <name evidence="3" type="ORF">IAA52_02365</name>
</gene>
<organism evidence="3 4">
    <name type="scientific">Candidatus Pullichristensenella stercorigallinarum</name>
    <dbReference type="NCBI Taxonomy" id="2840909"/>
    <lineage>
        <taxon>Bacteria</taxon>
        <taxon>Bacillati</taxon>
        <taxon>Bacillota</taxon>
        <taxon>Clostridia</taxon>
        <taxon>Candidatus Pullichristensenella</taxon>
    </lineage>
</organism>
<evidence type="ECO:0008006" key="5">
    <source>
        <dbReference type="Google" id="ProtNLM"/>
    </source>
</evidence>
<keyword evidence="1" id="KW-0479">Metal-binding</keyword>
<evidence type="ECO:0000313" key="4">
    <source>
        <dbReference type="Proteomes" id="UP000824260"/>
    </source>
</evidence>
<reference evidence="3" key="2">
    <citation type="journal article" date="2021" name="PeerJ">
        <title>Extensive microbial diversity within the chicken gut microbiome revealed by metagenomics and culture.</title>
        <authorList>
            <person name="Gilroy R."/>
            <person name="Ravi A."/>
            <person name="Getino M."/>
            <person name="Pursley I."/>
            <person name="Horton D.L."/>
            <person name="Alikhan N.F."/>
            <person name="Baker D."/>
            <person name="Gharbi K."/>
            <person name="Hall N."/>
            <person name="Watson M."/>
            <person name="Adriaenssens E.M."/>
            <person name="Foster-Nyarko E."/>
            <person name="Jarju S."/>
            <person name="Secka A."/>
            <person name="Antonio M."/>
            <person name="Oren A."/>
            <person name="Chaudhuri R.R."/>
            <person name="La Ragione R."/>
            <person name="Hildebrand F."/>
            <person name="Pallen M.J."/>
        </authorList>
    </citation>
    <scope>NUCLEOTIDE SEQUENCE</scope>
    <source>
        <strain evidence="3">ChiSjej6B24-2974</strain>
    </source>
</reference>
<dbReference type="GO" id="GO:0046872">
    <property type="term" value="F:metal ion binding"/>
    <property type="evidence" value="ECO:0007669"/>
    <property type="project" value="UniProtKB-KW"/>
</dbReference>
<dbReference type="InterPro" id="IPR029052">
    <property type="entry name" value="Metallo-depent_PP-like"/>
</dbReference>
<dbReference type="AlphaFoldDB" id="A0A9D0ZJX9"/>
<evidence type="ECO:0000256" key="1">
    <source>
        <dbReference type="ARBA" id="ARBA00022723"/>
    </source>
</evidence>
<name>A0A9D0ZJX9_9FIRM</name>
<dbReference type="GO" id="GO:0009245">
    <property type="term" value="P:lipid A biosynthetic process"/>
    <property type="evidence" value="ECO:0007669"/>
    <property type="project" value="TreeGrafter"/>
</dbReference>
<dbReference type="Proteomes" id="UP000824260">
    <property type="component" value="Unassembled WGS sequence"/>
</dbReference>
<dbReference type="SUPFAM" id="SSF56300">
    <property type="entry name" value="Metallo-dependent phosphatases"/>
    <property type="match status" value="1"/>
</dbReference>
<sequence length="316" mass="33329">MAVKKRKGKKRRRLGLKIALALLVCLALGVFSLYAASRVVHVRYATVHLRDLPAAFEGTTVLFVSDLDIHSASGARAAAAMMDALAPLQPDLLLLGGDYTSLGLWETINGMRPDDAAVSAAAVSNRHLFFSALADFEAPLGKFAVSAAEDAFAGQLAQSMQVGGVRLLDGESVTLSRDGQRLVIAGISPEGDAAQIAATVREGDCVLAFTHTPDNFASALIAEAGGGGAWADLILAGGTHGGQMRIGDRTLLSLTERERSYLSGWRKESGVFLLTSQGVGCEVADLRLNTAAEVHFITLRRAAQPLEEDTSGILMQ</sequence>
<reference evidence="3" key="1">
    <citation type="submission" date="2020-10" db="EMBL/GenBank/DDBJ databases">
        <authorList>
            <person name="Gilroy R."/>
        </authorList>
    </citation>
    <scope>NUCLEOTIDE SEQUENCE</scope>
    <source>
        <strain evidence="3">ChiSjej6B24-2974</strain>
    </source>
</reference>
<dbReference type="GO" id="GO:0008758">
    <property type="term" value="F:UDP-2,3-diacylglucosamine hydrolase activity"/>
    <property type="evidence" value="ECO:0007669"/>
    <property type="project" value="TreeGrafter"/>
</dbReference>
<dbReference type="EMBL" id="DVFZ01000025">
    <property type="protein sequence ID" value="HIQ81927.1"/>
    <property type="molecule type" value="Genomic_DNA"/>
</dbReference>
<dbReference type="InterPro" id="IPR051158">
    <property type="entry name" value="Metallophosphoesterase_sf"/>
</dbReference>
<dbReference type="PANTHER" id="PTHR31302">
    <property type="entry name" value="TRANSMEMBRANE PROTEIN WITH METALLOPHOSPHOESTERASE DOMAIN-RELATED"/>
    <property type="match status" value="1"/>
</dbReference>
<protein>
    <recommendedName>
        <fullName evidence="5">Calcineurin-like phosphoesterase domain-containing protein</fullName>
    </recommendedName>
</protein>
<proteinExistence type="predicted"/>